<dbReference type="Pfam" id="PF00078">
    <property type="entry name" value="RVT_1"/>
    <property type="match status" value="1"/>
</dbReference>
<dbReference type="AlphaFoldDB" id="A0A1U8Q9V0"/>
<reference evidence="6" key="1">
    <citation type="submission" date="2025-08" db="UniProtKB">
        <authorList>
            <consortium name="RefSeq"/>
        </authorList>
    </citation>
    <scope>IDENTIFICATION</scope>
</reference>
<feature type="domain" description="Reverse transcriptase/retrotransposon-derived protein RNase H-like" evidence="4">
    <location>
        <begin position="129"/>
        <end position="223"/>
    </location>
</feature>
<evidence type="ECO:0000313" key="6">
    <source>
        <dbReference type="RefSeq" id="XP_019055352.1"/>
    </source>
</evidence>
<feature type="chain" id="PRO_5010576254" evidence="2">
    <location>
        <begin position="27"/>
        <end position="252"/>
    </location>
</feature>
<keyword evidence="5" id="KW-1185">Reference proteome</keyword>
<dbReference type="CDD" id="cd09274">
    <property type="entry name" value="RNase_HI_RT_Ty3"/>
    <property type="match status" value="1"/>
</dbReference>
<protein>
    <submittedName>
        <fullName evidence="6">Uncharacterized protein LOC109115574</fullName>
    </submittedName>
</protein>
<feature type="domain" description="Reverse transcriptase" evidence="3">
    <location>
        <begin position="1"/>
        <end position="66"/>
    </location>
</feature>
<gene>
    <name evidence="6" type="primary">LOC109115574</name>
</gene>
<keyword evidence="1" id="KW-0511">Multifunctional enzyme</keyword>
<dbReference type="Proteomes" id="UP000189703">
    <property type="component" value="Unplaced"/>
</dbReference>
<accession>A0A1U8Q9V0</accession>
<dbReference type="STRING" id="4432.A0A1U8Q9V0"/>
<dbReference type="GeneID" id="109115574"/>
<dbReference type="PANTHER" id="PTHR37984:SF5">
    <property type="entry name" value="PROTEIN NYNRIN-LIKE"/>
    <property type="match status" value="1"/>
</dbReference>
<keyword evidence="2" id="KW-0732">Signal</keyword>
<dbReference type="InterPro" id="IPR043502">
    <property type="entry name" value="DNA/RNA_pol_sf"/>
</dbReference>
<dbReference type="OMA" id="NCITSEP"/>
<dbReference type="InterPro" id="IPR000477">
    <property type="entry name" value="RT_dom"/>
</dbReference>
<organism evidence="5 6">
    <name type="scientific">Nelumbo nucifera</name>
    <name type="common">Sacred lotus</name>
    <dbReference type="NCBI Taxonomy" id="4432"/>
    <lineage>
        <taxon>Eukaryota</taxon>
        <taxon>Viridiplantae</taxon>
        <taxon>Streptophyta</taxon>
        <taxon>Embryophyta</taxon>
        <taxon>Tracheophyta</taxon>
        <taxon>Spermatophyta</taxon>
        <taxon>Magnoliopsida</taxon>
        <taxon>Proteales</taxon>
        <taxon>Nelumbonaceae</taxon>
        <taxon>Nelumbo</taxon>
    </lineage>
</organism>
<dbReference type="Gene3D" id="3.30.70.270">
    <property type="match status" value="2"/>
</dbReference>
<sequence>MHKVFRGFLRKFVLVFLDDILVYSRATEEHIKHLLCVLSTLKAHKLHAKRNKCCFGVDKVSYRGHVISFDGVEVSPSKIECMVKWLRPNSPTKLRGFQGLTGYFRKFVQDYGKLARPLTRLLKKGAWGWNPEVEDAFQRLKEVLTSTLVLALLDFSYPFELECDALGAGIGTILSQLGRSIAFFSQALNPANTAKSTYDKELLAVVTAIQRWRQYLLGQQFVVKSDHQSLGYLLKSRITTLYQQRLLSKIMG</sequence>
<evidence type="ECO:0000256" key="2">
    <source>
        <dbReference type="SAM" id="SignalP"/>
    </source>
</evidence>
<evidence type="ECO:0000256" key="1">
    <source>
        <dbReference type="ARBA" id="ARBA00023268"/>
    </source>
</evidence>
<dbReference type="SUPFAM" id="SSF56672">
    <property type="entry name" value="DNA/RNA polymerases"/>
    <property type="match status" value="1"/>
</dbReference>
<evidence type="ECO:0000259" key="4">
    <source>
        <dbReference type="Pfam" id="PF17919"/>
    </source>
</evidence>
<dbReference type="InterPro" id="IPR050951">
    <property type="entry name" value="Retrovirus_Pol_polyprotein"/>
</dbReference>
<dbReference type="InterPro" id="IPR041577">
    <property type="entry name" value="RT_RNaseH_2"/>
</dbReference>
<dbReference type="GO" id="GO:0003824">
    <property type="term" value="F:catalytic activity"/>
    <property type="evidence" value="ECO:0007669"/>
    <property type="project" value="UniProtKB-KW"/>
</dbReference>
<dbReference type="InterPro" id="IPR043128">
    <property type="entry name" value="Rev_trsase/Diguanyl_cyclase"/>
</dbReference>
<feature type="signal peptide" evidence="2">
    <location>
        <begin position="1"/>
        <end position="26"/>
    </location>
</feature>
<dbReference type="FunFam" id="3.30.70.270:FF:000020">
    <property type="entry name" value="Transposon Tf2-6 polyprotein-like Protein"/>
    <property type="match status" value="1"/>
</dbReference>
<dbReference type="PANTHER" id="PTHR37984">
    <property type="entry name" value="PROTEIN CBG26694"/>
    <property type="match status" value="1"/>
</dbReference>
<dbReference type="InParanoid" id="A0A1U8Q9V0"/>
<dbReference type="Pfam" id="PF17919">
    <property type="entry name" value="RT_RNaseH_2"/>
    <property type="match status" value="1"/>
</dbReference>
<evidence type="ECO:0000313" key="5">
    <source>
        <dbReference type="Proteomes" id="UP000189703"/>
    </source>
</evidence>
<dbReference type="RefSeq" id="XP_019055352.1">
    <property type="nucleotide sequence ID" value="XM_019199807.1"/>
</dbReference>
<dbReference type="KEGG" id="nnu:109115574"/>
<dbReference type="OrthoDB" id="415724at2759"/>
<evidence type="ECO:0000259" key="3">
    <source>
        <dbReference type="Pfam" id="PF00078"/>
    </source>
</evidence>
<proteinExistence type="predicted"/>
<name>A0A1U8Q9V0_NELNU</name>